<dbReference type="InterPro" id="IPR000523">
    <property type="entry name" value="Mg_chelatse_chII-like_cat_dom"/>
</dbReference>
<reference evidence="5" key="1">
    <citation type="submission" date="2020-05" db="EMBL/GenBank/DDBJ databases">
        <authorList>
            <person name="Chiriac C."/>
            <person name="Salcher M."/>
            <person name="Ghai R."/>
            <person name="Kavagutti S V."/>
        </authorList>
    </citation>
    <scope>NUCLEOTIDE SEQUENCE</scope>
</reference>
<dbReference type="InterPro" id="IPR004482">
    <property type="entry name" value="Mg_chelat-rel"/>
</dbReference>
<feature type="domain" description="MCM C-terminal AAA(+) ATPase" evidence="4">
    <location>
        <begin position="309"/>
        <end position="370"/>
    </location>
</feature>
<dbReference type="EMBL" id="CAEZTS010000168">
    <property type="protein sequence ID" value="CAB4589828.1"/>
    <property type="molecule type" value="Genomic_DNA"/>
</dbReference>
<gene>
    <name evidence="5" type="ORF">UFOPK1722_01578</name>
</gene>
<dbReference type="PANTHER" id="PTHR32039:SF7">
    <property type="entry name" value="COMPETENCE PROTEIN COMM"/>
    <property type="match status" value="1"/>
</dbReference>
<dbReference type="InterPro" id="IPR003593">
    <property type="entry name" value="AAA+_ATPase"/>
</dbReference>
<evidence type="ECO:0000256" key="1">
    <source>
        <dbReference type="ARBA" id="ARBA00006354"/>
    </source>
</evidence>
<dbReference type="InterPro" id="IPR001208">
    <property type="entry name" value="MCM_dom"/>
</dbReference>
<dbReference type="InterPro" id="IPR045006">
    <property type="entry name" value="CHLI-like"/>
</dbReference>
<proteinExistence type="inferred from homology"/>
<dbReference type="NCBIfam" id="TIGR00368">
    <property type="entry name" value="YifB family Mg chelatase-like AAA ATPase"/>
    <property type="match status" value="1"/>
</dbReference>
<dbReference type="InterPro" id="IPR025158">
    <property type="entry name" value="Mg_chelat-rel_C"/>
</dbReference>
<name>A0A6J6FYZ9_9ZZZZ</name>
<keyword evidence="2" id="KW-0547">Nucleotide-binding</keyword>
<evidence type="ECO:0000313" key="5">
    <source>
        <dbReference type="EMBL" id="CAB4589828.1"/>
    </source>
</evidence>
<evidence type="ECO:0000259" key="4">
    <source>
        <dbReference type="PROSITE" id="PS50051"/>
    </source>
</evidence>
<dbReference type="SMART" id="SM00382">
    <property type="entry name" value="AAA"/>
    <property type="match status" value="1"/>
</dbReference>
<organism evidence="5">
    <name type="scientific">freshwater metagenome</name>
    <dbReference type="NCBI Taxonomy" id="449393"/>
    <lineage>
        <taxon>unclassified sequences</taxon>
        <taxon>metagenomes</taxon>
        <taxon>ecological metagenomes</taxon>
    </lineage>
</organism>
<dbReference type="Gene3D" id="3.30.230.10">
    <property type="match status" value="1"/>
</dbReference>
<sequence length="531" mass="56445">MLSTIRSASVMGSQGASVVVEVHIGVGLPAFTILGRPDDTCRESRDRIRTAVLSSGFHWPSHRITVNLAPSTHRKTGTALDAAMAVAILVADGQLPAEVVDGVAIIGELGLDGRVRPVTGVAPMVMSLVRDDEGDVDDRPFLSPLRGVVVPVANVDEARIAKPPSLRAVRTLRELAECLVGSAPWPDLPQAVSRHQPAPLPDLADVRGQDAARLGLELSAAGGHHLLLVGPPGSGKTMLAQRLPGLLPPLDERTSLDVMLIRSAAGETLTRSGTGETLGGHGLVTSPPIRMPHHSASTISIIGGGSSSLRPGEVSLAHGGVLFLDELGEFAPSTLDALRQPLESGCIRIDRANTRLELPARFTLVAATNPCPCGGGAPGACECDETALSKYRRRFSGPFIDRFDVRVVVHRPRVDDLLGEKPGESTAVVRERVMRARDIALDRQGSLNAFLTGDDLDRFARVDVRGMARLRSELEAGRLTGRGLHRVRRVARTIADREGGPEVLDESHVAAALALRARIAPRRGDDLRRVG</sequence>
<evidence type="ECO:0000256" key="3">
    <source>
        <dbReference type="ARBA" id="ARBA00022840"/>
    </source>
</evidence>
<keyword evidence="3" id="KW-0067">ATP-binding</keyword>
<dbReference type="PANTHER" id="PTHR32039">
    <property type="entry name" value="MAGNESIUM-CHELATASE SUBUNIT CHLI"/>
    <property type="match status" value="1"/>
</dbReference>
<dbReference type="Pfam" id="PF01078">
    <property type="entry name" value="Mg_chelatase"/>
    <property type="match status" value="1"/>
</dbReference>
<dbReference type="InterPro" id="IPR027417">
    <property type="entry name" value="P-loop_NTPase"/>
</dbReference>
<dbReference type="AlphaFoldDB" id="A0A6J6FYZ9"/>
<comment type="similarity">
    <text evidence="1">Belongs to the Mg-chelatase subunits D/I family. ComM subfamily.</text>
</comment>
<dbReference type="PROSITE" id="PS50051">
    <property type="entry name" value="MCM_2"/>
    <property type="match status" value="1"/>
</dbReference>
<dbReference type="Gene3D" id="3.40.50.300">
    <property type="entry name" value="P-loop containing nucleotide triphosphate hydrolases"/>
    <property type="match status" value="1"/>
</dbReference>
<accession>A0A6J6FYZ9</accession>
<dbReference type="SUPFAM" id="SSF52540">
    <property type="entry name" value="P-loop containing nucleoside triphosphate hydrolases"/>
    <property type="match status" value="1"/>
</dbReference>
<evidence type="ECO:0000256" key="2">
    <source>
        <dbReference type="ARBA" id="ARBA00022741"/>
    </source>
</evidence>
<dbReference type="Pfam" id="PF13335">
    <property type="entry name" value="Mg_chelatase_C"/>
    <property type="match status" value="1"/>
</dbReference>
<protein>
    <submittedName>
        <fullName evidence="5">Unannotated protein</fullName>
    </submittedName>
</protein>
<dbReference type="SUPFAM" id="SSF54211">
    <property type="entry name" value="Ribosomal protein S5 domain 2-like"/>
    <property type="match status" value="1"/>
</dbReference>
<dbReference type="GO" id="GO:0003677">
    <property type="term" value="F:DNA binding"/>
    <property type="evidence" value="ECO:0007669"/>
    <property type="project" value="InterPro"/>
</dbReference>
<dbReference type="InterPro" id="IPR020568">
    <property type="entry name" value="Ribosomal_Su5_D2-typ_SF"/>
</dbReference>
<dbReference type="GO" id="GO:0005524">
    <property type="term" value="F:ATP binding"/>
    <property type="evidence" value="ECO:0007669"/>
    <property type="project" value="UniProtKB-KW"/>
</dbReference>
<dbReference type="InterPro" id="IPR014721">
    <property type="entry name" value="Ribsml_uS5_D2-typ_fold_subgr"/>
</dbReference>
<dbReference type="Pfam" id="PF13541">
    <property type="entry name" value="ChlI"/>
    <property type="match status" value="1"/>
</dbReference>